<gene>
    <name evidence="7" type="ORF">Fcan01_06915</name>
</gene>
<evidence type="ECO:0000256" key="2">
    <source>
        <dbReference type="ARBA" id="ARBA00008048"/>
    </source>
</evidence>
<dbReference type="GO" id="GO:0016592">
    <property type="term" value="C:mediator complex"/>
    <property type="evidence" value="ECO:0007669"/>
    <property type="project" value="InterPro"/>
</dbReference>
<evidence type="ECO:0000256" key="4">
    <source>
        <dbReference type="ARBA" id="ARBA00023163"/>
    </source>
</evidence>
<comment type="similarity">
    <text evidence="2">Belongs to the Mediator complex subunit 27 family.</text>
</comment>
<dbReference type="EMBL" id="LNIX01000003">
    <property type="protein sequence ID" value="OXA57853.1"/>
    <property type="molecule type" value="Genomic_DNA"/>
</dbReference>
<evidence type="ECO:0000256" key="5">
    <source>
        <dbReference type="ARBA" id="ARBA00023242"/>
    </source>
</evidence>
<feature type="region of interest" description="Disordered" evidence="6">
    <location>
        <begin position="1"/>
        <end position="37"/>
    </location>
</feature>
<organism evidence="7 8">
    <name type="scientific">Folsomia candida</name>
    <name type="common">Springtail</name>
    <dbReference type="NCBI Taxonomy" id="158441"/>
    <lineage>
        <taxon>Eukaryota</taxon>
        <taxon>Metazoa</taxon>
        <taxon>Ecdysozoa</taxon>
        <taxon>Arthropoda</taxon>
        <taxon>Hexapoda</taxon>
        <taxon>Collembola</taxon>
        <taxon>Entomobryomorpha</taxon>
        <taxon>Isotomoidea</taxon>
        <taxon>Isotomidae</taxon>
        <taxon>Proisotominae</taxon>
        <taxon>Folsomia</taxon>
    </lineage>
</organism>
<name>A0A226EJF6_FOLCA</name>
<comment type="caution">
    <text evidence="7">The sequence shown here is derived from an EMBL/GenBank/DDBJ whole genome shotgun (WGS) entry which is preliminary data.</text>
</comment>
<evidence type="ECO:0000313" key="7">
    <source>
        <dbReference type="EMBL" id="OXA57853.1"/>
    </source>
</evidence>
<dbReference type="STRING" id="158441.A0A226EJF6"/>
<dbReference type="OrthoDB" id="1868004at2759"/>
<dbReference type="PANTHER" id="PTHR13130">
    <property type="entry name" value="34 KDA TRANSCRIPTIONAL CO-ACTIVATOR-RELATED"/>
    <property type="match status" value="1"/>
</dbReference>
<dbReference type="InterPro" id="IPR021627">
    <property type="entry name" value="Mediator_Med27"/>
</dbReference>
<dbReference type="Pfam" id="PF11571">
    <property type="entry name" value="Med27"/>
    <property type="match status" value="1"/>
</dbReference>
<keyword evidence="5" id="KW-0539">Nucleus</keyword>
<dbReference type="GO" id="GO:0006357">
    <property type="term" value="P:regulation of transcription by RNA polymerase II"/>
    <property type="evidence" value="ECO:0007669"/>
    <property type="project" value="TreeGrafter"/>
</dbReference>
<keyword evidence="4" id="KW-0804">Transcription</keyword>
<dbReference type="AlphaFoldDB" id="A0A226EJF6"/>
<comment type="subcellular location">
    <subcellularLocation>
        <location evidence="1">Nucleus</location>
    </subcellularLocation>
</comment>
<keyword evidence="8" id="KW-1185">Reference proteome</keyword>
<reference evidence="7 8" key="1">
    <citation type="submission" date="2015-12" db="EMBL/GenBank/DDBJ databases">
        <title>The genome of Folsomia candida.</title>
        <authorList>
            <person name="Faddeeva A."/>
            <person name="Derks M.F."/>
            <person name="Anvar Y."/>
            <person name="Smit S."/>
            <person name="Van Straalen N."/>
            <person name="Roelofs D."/>
        </authorList>
    </citation>
    <scope>NUCLEOTIDE SEQUENCE [LARGE SCALE GENOMIC DNA]</scope>
    <source>
        <strain evidence="7 8">VU population</strain>
        <tissue evidence="7">Whole body</tissue>
    </source>
</reference>
<dbReference type="PANTHER" id="PTHR13130:SF4">
    <property type="entry name" value="MEDIATOR OF RNA POLYMERASE II TRANSCRIPTION SUBUNIT 27"/>
    <property type="match status" value="1"/>
</dbReference>
<evidence type="ECO:0000256" key="3">
    <source>
        <dbReference type="ARBA" id="ARBA00023015"/>
    </source>
</evidence>
<accession>A0A226EJF6</accession>
<dbReference type="GO" id="GO:0003713">
    <property type="term" value="F:transcription coactivator activity"/>
    <property type="evidence" value="ECO:0007669"/>
    <property type="project" value="TreeGrafter"/>
</dbReference>
<evidence type="ECO:0000313" key="8">
    <source>
        <dbReference type="Proteomes" id="UP000198287"/>
    </source>
</evidence>
<evidence type="ECO:0000256" key="6">
    <source>
        <dbReference type="SAM" id="MobiDB-lite"/>
    </source>
</evidence>
<dbReference type="Proteomes" id="UP000198287">
    <property type="component" value="Unassembled WGS sequence"/>
</dbReference>
<dbReference type="OMA" id="GLVIEWV"/>
<evidence type="ECO:0000256" key="1">
    <source>
        <dbReference type="ARBA" id="ARBA00004123"/>
    </source>
</evidence>
<protein>
    <submittedName>
        <fullName evidence="7">Mediator of RNA polymerase II transcription subunit 27</fullName>
    </submittedName>
</protein>
<sequence length="345" mass="38463">MMAHHPPHPVGGIPMNPGGGVGGVGSMLPTPTTGEGQGSVEMLQKALDAVKMLRCNVTAFFETIATGPKLESNSSTTTQEERERAFKSVFTVFMQRMVDNVKEMDANISGMTQPSPGPFNLGNSSFVNQEVAPERIPLYSQLVDSYKWMEKVHEYSGVASPILSQNSMKRTYYNTSLSAKRRRTLINNYVVAPEAVNSTINGIANSYNDMKIIITRPLGTNAALNITLGRTLTAVIVLKGWLIEWVVIRGVLEEMMKEDGTLDFWSESRYKVFQKVTDNANAAMLHFCAPTHPELSVKSFMTWLHSYITLFTQPCKKCGLHLNNNLPPTWRDLRSLEPYHEECKP</sequence>
<keyword evidence="3" id="KW-0805">Transcription regulation</keyword>
<proteinExistence type="inferred from homology"/>